<dbReference type="Proteomes" id="UP000190637">
    <property type="component" value="Unassembled WGS sequence"/>
</dbReference>
<dbReference type="EMBL" id="FUWS01000011">
    <property type="protein sequence ID" value="SKA31532.1"/>
    <property type="molecule type" value="Genomic_DNA"/>
</dbReference>
<gene>
    <name evidence="3" type="ORF">SAMN02745673_03977</name>
</gene>
<dbReference type="STRING" id="1122192.SAMN02745673_03977"/>
<feature type="signal peptide" evidence="2">
    <location>
        <begin position="1"/>
        <end position="26"/>
    </location>
</feature>
<accession>A0A1T4STP3</accession>
<evidence type="ECO:0000313" key="3">
    <source>
        <dbReference type="EMBL" id="SKA31532.1"/>
    </source>
</evidence>
<evidence type="ECO:0000256" key="1">
    <source>
        <dbReference type="SAM" id="MobiDB-lite"/>
    </source>
</evidence>
<dbReference type="PROSITE" id="PS51257">
    <property type="entry name" value="PROKAR_LIPOPROTEIN"/>
    <property type="match status" value="1"/>
</dbReference>
<reference evidence="3 4" key="1">
    <citation type="submission" date="2017-02" db="EMBL/GenBank/DDBJ databases">
        <authorList>
            <person name="Peterson S.W."/>
        </authorList>
    </citation>
    <scope>NUCLEOTIDE SEQUENCE [LARGE SCALE GENOMIC DNA]</scope>
    <source>
        <strain evidence="3 4">DSM 45154</strain>
    </source>
</reference>
<feature type="region of interest" description="Disordered" evidence="1">
    <location>
        <begin position="24"/>
        <end position="64"/>
    </location>
</feature>
<organism evidence="3 4">
    <name type="scientific">Marinactinospora thermotolerans DSM 45154</name>
    <dbReference type="NCBI Taxonomy" id="1122192"/>
    <lineage>
        <taxon>Bacteria</taxon>
        <taxon>Bacillati</taxon>
        <taxon>Actinomycetota</taxon>
        <taxon>Actinomycetes</taxon>
        <taxon>Streptosporangiales</taxon>
        <taxon>Nocardiopsidaceae</taxon>
        <taxon>Marinactinospora</taxon>
    </lineage>
</organism>
<keyword evidence="2" id="KW-0732">Signal</keyword>
<feature type="chain" id="PRO_5013363912" description="Lipoprotein" evidence="2">
    <location>
        <begin position="27"/>
        <end position="179"/>
    </location>
</feature>
<proteinExistence type="predicted"/>
<feature type="region of interest" description="Disordered" evidence="1">
    <location>
        <begin position="156"/>
        <end position="179"/>
    </location>
</feature>
<sequence>MRRTQVTAIGALCSLVLLGGCGGQEAAEQERDEAVPEAAEEPAPHQGHGRSGTARTPEDDAGQGAGEVFVYNTYQAEEGRADREPATLTASEHTTFQNLEWTSWDGASATAEGEILGTWCLPECQDDPYAATITLVEPEEVDGTLYYTGYTVESEELPEEMREKMEEADDSALMLPSAS</sequence>
<evidence type="ECO:0008006" key="5">
    <source>
        <dbReference type="Google" id="ProtNLM"/>
    </source>
</evidence>
<name>A0A1T4STP3_9ACTN</name>
<keyword evidence="4" id="KW-1185">Reference proteome</keyword>
<protein>
    <recommendedName>
        <fullName evidence="5">Lipoprotein</fullName>
    </recommendedName>
</protein>
<dbReference type="AlphaFoldDB" id="A0A1T4STP3"/>
<evidence type="ECO:0000313" key="4">
    <source>
        <dbReference type="Proteomes" id="UP000190637"/>
    </source>
</evidence>
<evidence type="ECO:0000256" key="2">
    <source>
        <dbReference type="SAM" id="SignalP"/>
    </source>
</evidence>